<accession>A0ABU5QL71</accession>
<protein>
    <submittedName>
        <fullName evidence="1">Uncharacterized protein</fullName>
    </submittedName>
</protein>
<gene>
    <name evidence="1" type="ORF">VB264_07430</name>
</gene>
<evidence type="ECO:0000313" key="2">
    <source>
        <dbReference type="Proteomes" id="UP001304671"/>
    </source>
</evidence>
<proteinExistence type="predicted"/>
<evidence type="ECO:0000313" key="1">
    <source>
        <dbReference type="EMBL" id="MEA5257609.1"/>
    </source>
</evidence>
<dbReference type="EMBL" id="JAYFUL010000008">
    <property type="protein sequence ID" value="MEA5257609.1"/>
    <property type="molecule type" value="Genomic_DNA"/>
</dbReference>
<dbReference type="RefSeq" id="WP_323248095.1">
    <property type="nucleotide sequence ID" value="NZ_JAYFUL010000008.1"/>
</dbReference>
<reference evidence="1 2" key="1">
    <citation type="submission" date="2023-12" db="EMBL/GenBank/DDBJ databases">
        <title>Novel species of the genus Arcicella isolated from rivers.</title>
        <authorList>
            <person name="Lu H."/>
        </authorList>
    </citation>
    <scope>NUCLEOTIDE SEQUENCE [LARGE SCALE GENOMIC DNA]</scope>
    <source>
        <strain evidence="1 2">LMG 21963</strain>
    </source>
</reference>
<comment type="caution">
    <text evidence="1">The sequence shown here is derived from an EMBL/GenBank/DDBJ whole genome shotgun (WGS) entry which is preliminary data.</text>
</comment>
<sequence length="66" mass="7772">MTAEKTINIKAKLEPTKKELFEILLKESNLTYDDVIDNAVTQFIRANKDLLKEDQKKKFRNFLLSK</sequence>
<dbReference type="Proteomes" id="UP001304671">
    <property type="component" value="Unassembled WGS sequence"/>
</dbReference>
<keyword evidence="2" id="KW-1185">Reference proteome</keyword>
<organism evidence="1 2">
    <name type="scientific">Arcicella aquatica</name>
    <dbReference type="NCBI Taxonomy" id="217141"/>
    <lineage>
        <taxon>Bacteria</taxon>
        <taxon>Pseudomonadati</taxon>
        <taxon>Bacteroidota</taxon>
        <taxon>Cytophagia</taxon>
        <taxon>Cytophagales</taxon>
        <taxon>Flectobacillaceae</taxon>
        <taxon>Arcicella</taxon>
    </lineage>
</organism>
<name>A0ABU5QL71_9BACT</name>